<reference evidence="1" key="1">
    <citation type="submission" date="2022-01" db="EMBL/GenBank/DDBJ databases">
        <authorList>
            <person name="King R."/>
        </authorList>
    </citation>
    <scope>NUCLEOTIDE SEQUENCE</scope>
</reference>
<dbReference type="InterPro" id="IPR052958">
    <property type="entry name" value="IFN-induced_PKR_regulator"/>
</dbReference>
<gene>
    <name evidence="1" type="ORF">PSYICH_LOCUS10996</name>
</gene>
<dbReference type="EMBL" id="OV651817">
    <property type="protein sequence ID" value="CAH1110913.1"/>
    <property type="molecule type" value="Genomic_DNA"/>
</dbReference>
<evidence type="ECO:0000313" key="1">
    <source>
        <dbReference type="EMBL" id="CAH1110913.1"/>
    </source>
</evidence>
<name>A0A9P0GEW0_9CUCU</name>
<dbReference type="Proteomes" id="UP001153636">
    <property type="component" value="Chromosome 5"/>
</dbReference>
<evidence type="ECO:0000313" key="2">
    <source>
        <dbReference type="Proteomes" id="UP001153636"/>
    </source>
</evidence>
<dbReference type="InterPro" id="IPR036708">
    <property type="entry name" value="BipD-like_sf"/>
</dbReference>
<dbReference type="Gene3D" id="1.20.1710.10">
    <property type="entry name" value="IpaD-like"/>
    <property type="match status" value="1"/>
</dbReference>
<proteinExistence type="predicted"/>
<dbReference type="AlphaFoldDB" id="A0A9P0GEW0"/>
<organism evidence="1 2">
    <name type="scientific">Psylliodes chrysocephalus</name>
    <dbReference type="NCBI Taxonomy" id="3402493"/>
    <lineage>
        <taxon>Eukaryota</taxon>
        <taxon>Metazoa</taxon>
        <taxon>Ecdysozoa</taxon>
        <taxon>Arthropoda</taxon>
        <taxon>Hexapoda</taxon>
        <taxon>Insecta</taxon>
        <taxon>Pterygota</taxon>
        <taxon>Neoptera</taxon>
        <taxon>Endopterygota</taxon>
        <taxon>Coleoptera</taxon>
        <taxon>Polyphaga</taxon>
        <taxon>Cucujiformia</taxon>
        <taxon>Chrysomeloidea</taxon>
        <taxon>Chrysomelidae</taxon>
        <taxon>Galerucinae</taxon>
        <taxon>Alticini</taxon>
        <taxon>Psylliodes</taxon>
    </lineage>
</organism>
<dbReference type="PANTHER" id="PTHR46289:SF17">
    <property type="entry name" value="HAT C-TERMINAL DIMERISATION DOMAIN-CONTAINING PROTEIN"/>
    <property type="match status" value="1"/>
</dbReference>
<sequence>MPKNRDNLKKIVETLILCGQQEIGLMGHRDSGRLTLEAPESNDGNFRTLCRFRAKCGVTGFKEHILSSGGRSMYISLVIQNQLISIIGSQIQRKILERVQVTKYFKRVGHASDALENIRNNAEKEFQQIFTKTVKLAEELNIEIRLPRRVGTQKHGENYQAENAEQYYRVIPIIEDLIRSLEERFLGQKEIIKSLDTLIPVNTKTSEFKHLLPAIEKYSDDLNTNNESMLRTEFELWQMKCASFEKQIRTAVEALQECTEDMFPNINKLLVMLAVLPVILETISNGHKIDPEK</sequence>
<dbReference type="PANTHER" id="PTHR46289">
    <property type="entry name" value="52 KDA REPRESSOR OF THE INHIBITOR OF THE PROTEIN KINASE-LIKE PROTEIN-RELATED"/>
    <property type="match status" value="1"/>
</dbReference>
<accession>A0A9P0GEW0</accession>
<protein>
    <submittedName>
        <fullName evidence="1">Uncharacterized protein</fullName>
    </submittedName>
</protein>
<keyword evidence="2" id="KW-1185">Reference proteome</keyword>
<dbReference type="OrthoDB" id="10051013at2759"/>